<feature type="compositionally biased region" description="Polar residues" evidence="1">
    <location>
        <begin position="113"/>
        <end position="126"/>
    </location>
</feature>
<organism evidence="2 3">
    <name type="scientific">Calocera cornea HHB12733</name>
    <dbReference type="NCBI Taxonomy" id="1353952"/>
    <lineage>
        <taxon>Eukaryota</taxon>
        <taxon>Fungi</taxon>
        <taxon>Dikarya</taxon>
        <taxon>Basidiomycota</taxon>
        <taxon>Agaricomycotina</taxon>
        <taxon>Dacrymycetes</taxon>
        <taxon>Dacrymycetales</taxon>
        <taxon>Dacrymycetaceae</taxon>
        <taxon>Calocera</taxon>
    </lineage>
</organism>
<feature type="compositionally biased region" description="Low complexity" evidence="1">
    <location>
        <begin position="225"/>
        <end position="247"/>
    </location>
</feature>
<evidence type="ECO:0000313" key="3">
    <source>
        <dbReference type="Proteomes" id="UP000076842"/>
    </source>
</evidence>
<dbReference type="AlphaFoldDB" id="A0A165K680"/>
<dbReference type="STRING" id="1353952.A0A165K680"/>
<evidence type="ECO:0000313" key="2">
    <source>
        <dbReference type="EMBL" id="KZT62737.1"/>
    </source>
</evidence>
<sequence>MAPPPSADGGRPSCESEQHVLPVHEERSSAPSPELPPYEHTGEYGPPPQALDGVGQGEPYKPPQLLPDSPPHGTAPSWLAHPAANDWTWGEGEGEVPGWGPSRIAEGAGSGAPQGSPNSMHVSARQSPEPWELADAFAAMEDDSLPAGRHRTPQYGDGLVQEKLAADLCAWPGYIPLVDMGRDVGELWNVTVVRVPDTPPPAQPATAPATPVALSSAASIVSLQSAASAPEATRAPADPAPEPDASANGAPRSTPPPPPQHTHNPPTLSELRALLPYPLHLSIPFLPHAWLPLVITDSPYPVLASAPPVPLPAHADPQSQTQGQTQGQQSCAQLQGRAHHFHLLPRSVPPPSALRLPPPAAGTAPPLLDLWFCCQCRVHALAPSRHGPSPSQPVILPPPALGAYIEDRMRSPPLGLSGPDAVLVALETLMKMIEGLLWGGKTLCVKVRNPLFARKVGWNDTV</sequence>
<reference evidence="2 3" key="1">
    <citation type="journal article" date="2016" name="Mol. Biol. Evol.">
        <title>Comparative Genomics of Early-Diverging Mushroom-Forming Fungi Provides Insights into the Origins of Lignocellulose Decay Capabilities.</title>
        <authorList>
            <person name="Nagy L.G."/>
            <person name="Riley R."/>
            <person name="Tritt A."/>
            <person name="Adam C."/>
            <person name="Daum C."/>
            <person name="Floudas D."/>
            <person name="Sun H."/>
            <person name="Yadav J.S."/>
            <person name="Pangilinan J."/>
            <person name="Larsson K.H."/>
            <person name="Matsuura K."/>
            <person name="Barry K."/>
            <person name="Labutti K."/>
            <person name="Kuo R."/>
            <person name="Ohm R.A."/>
            <person name="Bhattacharya S.S."/>
            <person name="Shirouzu T."/>
            <person name="Yoshinaga Y."/>
            <person name="Martin F.M."/>
            <person name="Grigoriev I.V."/>
            <person name="Hibbett D.S."/>
        </authorList>
    </citation>
    <scope>NUCLEOTIDE SEQUENCE [LARGE SCALE GENOMIC DNA]</scope>
    <source>
        <strain evidence="2 3">HHB12733</strain>
    </source>
</reference>
<proteinExistence type="predicted"/>
<name>A0A165K680_9BASI</name>
<evidence type="ECO:0000256" key="1">
    <source>
        <dbReference type="SAM" id="MobiDB-lite"/>
    </source>
</evidence>
<dbReference type="EMBL" id="KV423915">
    <property type="protein sequence ID" value="KZT62737.1"/>
    <property type="molecule type" value="Genomic_DNA"/>
</dbReference>
<protein>
    <submittedName>
        <fullName evidence="2">Uncharacterized protein</fullName>
    </submittedName>
</protein>
<feature type="compositionally biased region" description="Basic and acidic residues" evidence="1">
    <location>
        <begin position="14"/>
        <end position="28"/>
    </location>
</feature>
<feature type="compositionally biased region" description="Pro residues" evidence="1">
    <location>
        <begin position="60"/>
        <end position="70"/>
    </location>
</feature>
<feature type="region of interest" description="Disordered" evidence="1">
    <location>
        <begin position="225"/>
        <end position="268"/>
    </location>
</feature>
<gene>
    <name evidence="2" type="ORF">CALCODRAFT_141845</name>
</gene>
<dbReference type="Proteomes" id="UP000076842">
    <property type="component" value="Unassembled WGS sequence"/>
</dbReference>
<keyword evidence="3" id="KW-1185">Reference proteome</keyword>
<accession>A0A165K680</accession>
<dbReference type="InParanoid" id="A0A165K680"/>
<feature type="compositionally biased region" description="Low complexity" evidence="1">
    <location>
        <begin position="318"/>
        <end position="330"/>
    </location>
</feature>
<feature type="region of interest" description="Disordered" evidence="1">
    <location>
        <begin position="309"/>
        <end position="334"/>
    </location>
</feature>
<feature type="region of interest" description="Disordered" evidence="1">
    <location>
        <begin position="1"/>
        <end position="129"/>
    </location>
</feature>